<evidence type="ECO:0000259" key="6">
    <source>
        <dbReference type="PROSITE" id="PS50850"/>
    </source>
</evidence>
<feature type="transmembrane region" description="Helical" evidence="5">
    <location>
        <begin position="329"/>
        <end position="351"/>
    </location>
</feature>
<dbReference type="CDD" id="cd17393">
    <property type="entry name" value="MFS_MosC_like"/>
    <property type="match status" value="1"/>
</dbReference>
<feature type="transmembrane region" description="Helical" evidence="5">
    <location>
        <begin position="101"/>
        <end position="118"/>
    </location>
</feature>
<feature type="transmembrane region" description="Helical" evidence="5">
    <location>
        <begin position="207"/>
        <end position="226"/>
    </location>
</feature>
<comment type="subcellular location">
    <subcellularLocation>
        <location evidence="1">Cell membrane</location>
        <topology evidence="1">Multi-pass membrane protein</topology>
    </subcellularLocation>
</comment>
<evidence type="ECO:0000256" key="2">
    <source>
        <dbReference type="ARBA" id="ARBA00022692"/>
    </source>
</evidence>
<dbReference type="Proteomes" id="UP001232725">
    <property type="component" value="Unassembled WGS sequence"/>
</dbReference>
<evidence type="ECO:0000256" key="3">
    <source>
        <dbReference type="ARBA" id="ARBA00022989"/>
    </source>
</evidence>
<feature type="transmembrane region" description="Helical" evidence="5">
    <location>
        <begin position="44"/>
        <end position="65"/>
    </location>
</feature>
<feature type="transmembrane region" description="Helical" evidence="5">
    <location>
        <begin position="138"/>
        <end position="159"/>
    </location>
</feature>
<gene>
    <name evidence="7" type="ORF">Q9R02_06780</name>
</gene>
<protein>
    <submittedName>
        <fullName evidence="7">MFS transporter</fullName>
    </submittedName>
</protein>
<dbReference type="InterPro" id="IPR051788">
    <property type="entry name" value="MFS_Transporter"/>
</dbReference>
<dbReference type="Gene3D" id="1.20.1250.20">
    <property type="entry name" value="MFS general substrate transporter like domains"/>
    <property type="match status" value="2"/>
</dbReference>
<sequence>MNTILRSATTATFVVFGINGLVFASWASRIPAVAATLGLSPGEIGGLLLCMAVGSLTALPSAGWCVNRIGVPGTIRLAGLIAALAVSGIAVGLAFHSVPVTGVSLVFTGMGIGLWDVAQNIEGADVEHRLGRTIMPQFHAAFSGGAFLGALLGAGLSAAGVPLPAHMAGIAVLVLVMSAVAPRYFLPHEPEPEHGKPAGDGLFAWKELRTLLIGVVVMGATLSEGAGNDWIAKGVVDGLRQTESTGALVFAVFVGGMTAFRVLGARLIDRFGRVVALRASMVAAAVGLLLFCWSPELWSAVLGAVLWGAGVALTFPMGMSAAADDPRRAASRVSVVSTVGYIAFLAGPPVLGFLADHLGVRNALLFIGVPIVLAAVLAGAARPLAVERTPSRGEESV</sequence>
<dbReference type="InterPro" id="IPR020846">
    <property type="entry name" value="MFS_dom"/>
</dbReference>
<evidence type="ECO:0000256" key="1">
    <source>
        <dbReference type="ARBA" id="ARBA00004651"/>
    </source>
</evidence>
<keyword evidence="4 5" id="KW-0472">Membrane</keyword>
<dbReference type="PROSITE" id="PS50850">
    <property type="entry name" value="MFS"/>
    <property type="match status" value="1"/>
</dbReference>
<keyword evidence="2 5" id="KW-0812">Transmembrane</keyword>
<accession>A0ABT9IMN3</accession>
<evidence type="ECO:0000313" key="7">
    <source>
        <dbReference type="EMBL" id="MDP5226853.1"/>
    </source>
</evidence>
<feature type="transmembrane region" description="Helical" evidence="5">
    <location>
        <begin position="297"/>
        <end position="317"/>
    </location>
</feature>
<feature type="transmembrane region" description="Helical" evidence="5">
    <location>
        <begin position="275"/>
        <end position="291"/>
    </location>
</feature>
<reference evidence="7 8" key="1">
    <citation type="submission" date="2023-08" db="EMBL/GenBank/DDBJ databases">
        <title>Arthrobacter horti sp. nov., isolated from forest soil.</title>
        <authorList>
            <person name="Park M."/>
        </authorList>
    </citation>
    <scope>NUCLEOTIDE SEQUENCE [LARGE SCALE GENOMIC DNA]</scope>
    <source>
        <strain evidence="7 8">YJM1</strain>
    </source>
</reference>
<dbReference type="PANTHER" id="PTHR23514:SF13">
    <property type="entry name" value="INNER MEMBRANE PROTEIN YBJJ"/>
    <property type="match status" value="1"/>
</dbReference>
<dbReference type="EMBL" id="JAVALS010000003">
    <property type="protein sequence ID" value="MDP5226853.1"/>
    <property type="molecule type" value="Genomic_DNA"/>
</dbReference>
<feature type="transmembrane region" description="Helical" evidence="5">
    <location>
        <begin position="363"/>
        <end position="385"/>
    </location>
</feature>
<keyword evidence="8" id="KW-1185">Reference proteome</keyword>
<dbReference type="InterPro" id="IPR036259">
    <property type="entry name" value="MFS_trans_sf"/>
</dbReference>
<proteinExistence type="predicted"/>
<comment type="caution">
    <text evidence="7">The sequence shown here is derived from an EMBL/GenBank/DDBJ whole genome shotgun (WGS) entry which is preliminary data.</text>
</comment>
<feature type="domain" description="Major facilitator superfamily (MFS) profile" evidence="6">
    <location>
        <begin position="207"/>
        <end position="397"/>
    </location>
</feature>
<dbReference type="Pfam" id="PF07690">
    <property type="entry name" value="MFS_1"/>
    <property type="match status" value="1"/>
</dbReference>
<evidence type="ECO:0000256" key="4">
    <source>
        <dbReference type="ARBA" id="ARBA00023136"/>
    </source>
</evidence>
<organism evidence="7 8">
    <name type="scientific">Arthrobacter horti</name>
    <dbReference type="NCBI Taxonomy" id="3068273"/>
    <lineage>
        <taxon>Bacteria</taxon>
        <taxon>Bacillati</taxon>
        <taxon>Actinomycetota</taxon>
        <taxon>Actinomycetes</taxon>
        <taxon>Micrococcales</taxon>
        <taxon>Micrococcaceae</taxon>
        <taxon>Arthrobacter</taxon>
    </lineage>
</organism>
<dbReference type="InterPro" id="IPR011701">
    <property type="entry name" value="MFS"/>
</dbReference>
<feature type="transmembrane region" description="Helical" evidence="5">
    <location>
        <begin position="77"/>
        <end position="95"/>
    </location>
</feature>
<evidence type="ECO:0000256" key="5">
    <source>
        <dbReference type="SAM" id="Phobius"/>
    </source>
</evidence>
<keyword evidence="3 5" id="KW-1133">Transmembrane helix</keyword>
<feature type="transmembrane region" description="Helical" evidence="5">
    <location>
        <begin position="246"/>
        <end position="263"/>
    </location>
</feature>
<dbReference type="SUPFAM" id="SSF103473">
    <property type="entry name" value="MFS general substrate transporter"/>
    <property type="match status" value="1"/>
</dbReference>
<evidence type="ECO:0000313" key="8">
    <source>
        <dbReference type="Proteomes" id="UP001232725"/>
    </source>
</evidence>
<name>A0ABT9IMN3_9MICC</name>
<feature type="transmembrane region" description="Helical" evidence="5">
    <location>
        <begin position="165"/>
        <end position="186"/>
    </location>
</feature>
<dbReference type="PANTHER" id="PTHR23514">
    <property type="entry name" value="BYPASS OF STOP CODON PROTEIN 6"/>
    <property type="match status" value="1"/>
</dbReference>